<reference evidence="3 4" key="1">
    <citation type="submission" date="2017-12" db="EMBL/GenBank/DDBJ databases">
        <title>Comparative genomics of Botrytis spp.</title>
        <authorList>
            <person name="Valero-Jimenez C.A."/>
            <person name="Tapia P."/>
            <person name="Veloso J."/>
            <person name="Silva-Moreno E."/>
            <person name="Staats M."/>
            <person name="Valdes J.H."/>
            <person name="Van Kan J.A.L."/>
        </authorList>
    </citation>
    <scope>NUCLEOTIDE SEQUENCE [LARGE SCALE GENOMIC DNA]</scope>
    <source>
        <strain evidence="3 4">MUCL2120</strain>
    </source>
</reference>
<gene>
    <name evidence="3" type="ORF">BOTNAR_0127g00100</name>
</gene>
<evidence type="ECO:0000313" key="4">
    <source>
        <dbReference type="Proteomes" id="UP000297452"/>
    </source>
</evidence>
<keyword evidence="2" id="KW-1133">Transmembrane helix</keyword>
<evidence type="ECO:0000256" key="2">
    <source>
        <dbReference type="SAM" id="Phobius"/>
    </source>
</evidence>
<feature type="compositionally biased region" description="Polar residues" evidence="1">
    <location>
        <begin position="18"/>
        <end position="33"/>
    </location>
</feature>
<name>A0A4Z1IXI7_9HELO</name>
<feature type="transmembrane region" description="Helical" evidence="2">
    <location>
        <begin position="40"/>
        <end position="59"/>
    </location>
</feature>
<protein>
    <submittedName>
        <fullName evidence="3">Uncharacterized protein</fullName>
    </submittedName>
</protein>
<accession>A0A4Z1IXI7</accession>
<dbReference type="EMBL" id="PQXJ01000127">
    <property type="protein sequence ID" value="TGO61533.1"/>
    <property type="molecule type" value="Genomic_DNA"/>
</dbReference>
<proteinExistence type="predicted"/>
<evidence type="ECO:0000256" key="1">
    <source>
        <dbReference type="SAM" id="MobiDB-lite"/>
    </source>
</evidence>
<feature type="region of interest" description="Disordered" evidence="1">
    <location>
        <begin position="1"/>
        <end position="36"/>
    </location>
</feature>
<dbReference type="Proteomes" id="UP000297452">
    <property type="component" value="Unassembled WGS sequence"/>
</dbReference>
<evidence type="ECO:0000313" key="3">
    <source>
        <dbReference type="EMBL" id="TGO61533.1"/>
    </source>
</evidence>
<sequence length="74" mass="8475">MRGDRRRRQNISFSRRNALQQGYQKNQKTQNIKQPPKPPCVVDFVLVLVLAFVQVMPLYPLKDGGISNGTLSDF</sequence>
<keyword evidence="4" id="KW-1185">Reference proteome</keyword>
<keyword evidence="2" id="KW-0472">Membrane</keyword>
<organism evidence="3 4">
    <name type="scientific">Botryotinia narcissicola</name>
    <dbReference type="NCBI Taxonomy" id="278944"/>
    <lineage>
        <taxon>Eukaryota</taxon>
        <taxon>Fungi</taxon>
        <taxon>Dikarya</taxon>
        <taxon>Ascomycota</taxon>
        <taxon>Pezizomycotina</taxon>
        <taxon>Leotiomycetes</taxon>
        <taxon>Helotiales</taxon>
        <taxon>Sclerotiniaceae</taxon>
        <taxon>Botryotinia</taxon>
    </lineage>
</organism>
<comment type="caution">
    <text evidence="3">The sequence shown here is derived from an EMBL/GenBank/DDBJ whole genome shotgun (WGS) entry which is preliminary data.</text>
</comment>
<keyword evidence="2" id="KW-0812">Transmembrane</keyword>
<dbReference type="AlphaFoldDB" id="A0A4Z1IXI7"/>